<accession>A0A165BR49</accession>
<evidence type="ECO:0000256" key="4">
    <source>
        <dbReference type="ARBA" id="ARBA00022692"/>
    </source>
</evidence>
<evidence type="ECO:0000256" key="8">
    <source>
        <dbReference type="SAM" id="Phobius"/>
    </source>
</evidence>
<dbReference type="PANTHER" id="PTHR13018">
    <property type="entry name" value="PROBABLE MEMBRANE PROTEIN DUF221-RELATED"/>
    <property type="match status" value="1"/>
</dbReference>
<evidence type="ECO:0000256" key="5">
    <source>
        <dbReference type="ARBA" id="ARBA00022989"/>
    </source>
</evidence>
<dbReference type="FunCoup" id="A0A165BR49">
    <property type="interactions" value="84"/>
</dbReference>
<feature type="region of interest" description="Disordered" evidence="7">
    <location>
        <begin position="869"/>
        <end position="904"/>
    </location>
</feature>
<keyword evidence="6 8" id="KW-0472">Membrane</keyword>
<feature type="domain" description="CSC1/OSCA1-like N-terminal transmembrane" evidence="10">
    <location>
        <begin position="28"/>
        <end position="208"/>
    </location>
</feature>
<keyword evidence="3" id="KW-0813">Transport</keyword>
<feature type="transmembrane region" description="Helical" evidence="8">
    <location>
        <begin position="527"/>
        <end position="546"/>
    </location>
</feature>
<evidence type="ECO:0000256" key="2">
    <source>
        <dbReference type="ARBA" id="ARBA00007779"/>
    </source>
</evidence>
<feature type="transmembrane region" description="Helical" evidence="8">
    <location>
        <begin position="688"/>
        <end position="706"/>
    </location>
</feature>
<evidence type="ECO:0000259" key="10">
    <source>
        <dbReference type="Pfam" id="PF13967"/>
    </source>
</evidence>
<dbReference type="GO" id="GO:0005227">
    <property type="term" value="F:calcium-activated cation channel activity"/>
    <property type="evidence" value="ECO:0007669"/>
    <property type="project" value="InterPro"/>
</dbReference>
<evidence type="ECO:0000256" key="3">
    <source>
        <dbReference type="ARBA" id="ARBA00022448"/>
    </source>
</evidence>
<feature type="transmembrane region" description="Helical" evidence="8">
    <location>
        <begin position="27"/>
        <end position="49"/>
    </location>
</feature>
<comment type="subcellular location">
    <subcellularLocation>
        <location evidence="1">Membrane</location>
        <topology evidence="1">Multi-pass membrane protein</topology>
    </subcellularLocation>
</comment>
<dbReference type="InterPro" id="IPR003864">
    <property type="entry name" value="CSC1/OSCA1-like_7TM"/>
</dbReference>
<feature type="transmembrane region" description="Helical" evidence="8">
    <location>
        <begin position="434"/>
        <end position="460"/>
    </location>
</feature>
<organism evidence="12 13">
    <name type="scientific">Exidia glandulosa HHB12029</name>
    <dbReference type="NCBI Taxonomy" id="1314781"/>
    <lineage>
        <taxon>Eukaryota</taxon>
        <taxon>Fungi</taxon>
        <taxon>Dikarya</taxon>
        <taxon>Basidiomycota</taxon>
        <taxon>Agaricomycotina</taxon>
        <taxon>Agaricomycetes</taxon>
        <taxon>Auriculariales</taxon>
        <taxon>Exidiaceae</taxon>
        <taxon>Exidia</taxon>
    </lineage>
</organism>
<dbReference type="GO" id="GO:0005886">
    <property type="term" value="C:plasma membrane"/>
    <property type="evidence" value="ECO:0007669"/>
    <property type="project" value="TreeGrafter"/>
</dbReference>
<dbReference type="InterPro" id="IPR032880">
    <property type="entry name" value="CSC1/OSCA1-like_N"/>
</dbReference>
<evidence type="ECO:0000256" key="7">
    <source>
        <dbReference type="SAM" id="MobiDB-lite"/>
    </source>
</evidence>
<dbReference type="Pfam" id="PF14703">
    <property type="entry name" value="PHM7_cyt"/>
    <property type="match status" value="1"/>
</dbReference>
<dbReference type="PANTHER" id="PTHR13018:SF5">
    <property type="entry name" value="RE44586P"/>
    <property type="match status" value="1"/>
</dbReference>
<feature type="transmembrane region" description="Helical" evidence="8">
    <location>
        <begin position="576"/>
        <end position="603"/>
    </location>
</feature>
<feature type="transmembrane region" description="Helical" evidence="8">
    <location>
        <begin position="712"/>
        <end position="730"/>
    </location>
</feature>
<dbReference type="Pfam" id="PF02714">
    <property type="entry name" value="RSN1_7TM"/>
    <property type="match status" value="1"/>
</dbReference>
<dbReference type="InterPro" id="IPR027815">
    <property type="entry name" value="CSC1/OSCA1-like_cyt"/>
</dbReference>
<feature type="region of interest" description="Disordered" evidence="7">
    <location>
        <begin position="926"/>
        <end position="1022"/>
    </location>
</feature>
<dbReference type="AlphaFoldDB" id="A0A165BR49"/>
<keyword evidence="4 8" id="KW-0812">Transmembrane</keyword>
<name>A0A165BR49_EXIGL</name>
<proteinExistence type="inferred from homology"/>
<sequence length="1022" mass="113688">MAFNNDTDTGPDLPPGSPALRQFEGPWFSMQLSLSLALGLFSFALFSFCRRRWPLLFSPRTKLKGAAVVAHVGTSASGWILPTIRVSELSVLQIVGLDAAVLLNFLKTSFYLFLACSGLAMAILMPVNVYVGRSMGGDGDDDDDDPDTGGGWLRLLSFPEGGGNGGNKGGGTAPDDWLDLISEANAYLFVQFLFTYMFTFVAMRFLYSNYKRFVRARQLFSLELVHSIQARTVMVSYLPPHLRGERALATYYENMGFAVESVSVCREIGALKPLLDKRTAALLALESAWTSYVGNPCAVEAYDPSQAGPLIDIDLPPGHDSSLNPPPRLVVPHRPRPTLRPKWYSLERVDAIEHLEAHFRALDEQVRKKRRSGKFRATHCAFVTFESMSSAQAVSQLVTAPVPSSTTACLSPEPRDIVWANMTLSPRGQRTRDLAVSAFIVLMFFFWALPVTALSSLLSYEEIQRVMPWLGRLIDSSDAVRAFVQNSLPSIALITLNGLLPFLFEGLSYLQGFRARSWIEYSLLKKYFLFLLVNVVFEFLLASTYWQLIRDLANSPAKVPEKLAMALQKGNARHFFLSYVILQGFGIMPLQLLNLGVIIPRFFYRAFITRTPRDFAELNAPPMVNYGAVYPQAILVFVITMLYSVIQPLILFFGAAYFGISYVVYKYKLLFVFYKPYESQGQAWPITFVRMMWGVLIFQVFMAGIFLLKQSFILASLMAPLILFTTYWTWSMDALFGPLSNFVGLSSVCEVQRGEDSDEVARLRSGHPVSWSQSNLNRRRYAQNDETLYVAPEDDRTDYSQPPMTNWYDGVLNTGKRRYGHPALTGILPSPWLPLKKGQTLANYLDGRRRAKGGDGDGNDAVVLTLRRRKSMARPDVRRQSSIPLSQQQQGASQDTLTHGANPWDSASVLAGRQVSHRLSFDHATGVINLPEEDDDDEREPERDLEAGAGGAVDESSSDSEYGSASSMSGDGAHAALSDIAEHEHGRETSGEGTSGGASSAGGTRHRTYYHHPEKRKSMTIS</sequence>
<evidence type="ECO:0000256" key="1">
    <source>
        <dbReference type="ARBA" id="ARBA00004141"/>
    </source>
</evidence>
<keyword evidence="13" id="KW-1185">Reference proteome</keyword>
<evidence type="ECO:0000313" key="12">
    <source>
        <dbReference type="EMBL" id="KZV81098.1"/>
    </source>
</evidence>
<feature type="transmembrane region" description="Helical" evidence="8">
    <location>
        <begin position="488"/>
        <end position="507"/>
    </location>
</feature>
<dbReference type="InParanoid" id="A0A165BR49"/>
<evidence type="ECO:0000259" key="11">
    <source>
        <dbReference type="Pfam" id="PF14703"/>
    </source>
</evidence>
<feature type="domain" description="CSC1/OSCA1-like 7TM region" evidence="9">
    <location>
        <begin position="432"/>
        <end position="706"/>
    </location>
</feature>
<feature type="domain" description="CSC1/OSCA1-like cytosolic" evidence="11">
    <location>
        <begin position="230"/>
        <end position="421"/>
    </location>
</feature>
<dbReference type="InterPro" id="IPR045122">
    <property type="entry name" value="Csc1-like"/>
</dbReference>
<gene>
    <name evidence="12" type="ORF">EXIGLDRAFT_629065</name>
</gene>
<dbReference type="EMBL" id="KV426419">
    <property type="protein sequence ID" value="KZV81098.1"/>
    <property type="molecule type" value="Genomic_DNA"/>
</dbReference>
<dbReference type="OrthoDB" id="1689567at2759"/>
<feature type="compositionally biased region" description="Low complexity" evidence="7">
    <location>
        <begin position="959"/>
        <end position="969"/>
    </location>
</feature>
<protein>
    <submittedName>
        <fullName evidence="12">DUF221-domain-containing protein</fullName>
    </submittedName>
</protein>
<evidence type="ECO:0000313" key="13">
    <source>
        <dbReference type="Proteomes" id="UP000077266"/>
    </source>
</evidence>
<keyword evidence="5 8" id="KW-1133">Transmembrane helix</keyword>
<evidence type="ECO:0000256" key="6">
    <source>
        <dbReference type="ARBA" id="ARBA00023136"/>
    </source>
</evidence>
<feature type="compositionally biased region" description="Basic residues" evidence="7">
    <location>
        <begin position="1004"/>
        <end position="1015"/>
    </location>
</feature>
<dbReference type="Pfam" id="PF13967">
    <property type="entry name" value="RSN1_TM"/>
    <property type="match status" value="1"/>
</dbReference>
<comment type="similarity">
    <text evidence="2">Belongs to the CSC1 (TC 1.A.17) family.</text>
</comment>
<dbReference type="Proteomes" id="UP000077266">
    <property type="component" value="Unassembled WGS sequence"/>
</dbReference>
<feature type="transmembrane region" description="Helical" evidence="8">
    <location>
        <begin position="186"/>
        <end position="207"/>
    </location>
</feature>
<reference evidence="12 13" key="1">
    <citation type="journal article" date="2016" name="Mol. Biol. Evol.">
        <title>Comparative Genomics of Early-Diverging Mushroom-Forming Fungi Provides Insights into the Origins of Lignocellulose Decay Capabilities.</title>
        <authorList>
            <person name="Nagy L.G."/>
            <person name="Riley R."/>
            <person name="Tritt A."/>
            <person name="Adam C."/>
            <person name="Daum C."/>
            <person name="Floudas D."/>
            <person name="Sun H."/>
            <person name="Yadav J.S."/>
            <person name="Pangilinan J."/>
            <person name="Larsson K.H."/>
            <person name="Matsuura K."/>
            <person name="Barry K."/>
            <person name="Labutti K."/>
            <person name="Kuo R."/>
            <person name="Ohm R.A."/>
            <person name="Bhattacharya S.S."/>
            <person name="Shirouzu T."/>
            <person name="Yoshinaga Y."/>
            <person name="Martin F.M."/>
            <person name="Grigoriev I.V."/>
            <person name="Hibbett D.S."/>
        </authorList>
    </citation>
    <scope>NUCLEOTIDE SEQUENCE [LARGE SCALE GENOMIC DNA]</scope>
    <source>
        <strain evidence="12 13">HHB12029</strain>
    </source>
</reference>
<feature type="transmembrane region" description="Helical" evidence="8">
    <location>
        <begin position="110"/>
        <end position="131"/>
    </location>
</feature>
<evidence type="ECO:0000259" key="9">
    <source>
        <dbReference type="Pfam" id="PF02714"/>
    </source>
</evidence>
<feature type="compositionally biased region" description="Polar residues" evidence="7">
    <location>
        <begin position="880"/>
        <end position="899"/>
    </location>
</feature>
<feature type="transmembrane region" description="Helical" evidence="8">
    <location>
        <begin position="649"/>
        <end position="667"/>
    </location>
</feature>
<feature type="compositionally biased region" description="Basic and acidic residues" evidence="7">
    <location>
        <begin position="980"/>
        <end position="990"/>
    </location>
</feature>